<evidence type="ECO:0000313" key="3">
    <source>
        <dbReference type="Proteomes" id="UP000446768"/>
    </source>
</evidence>
<dbReference type="Gene3D" id="3.30.1380.10">
    <property type="match status" value="1"/>
</dbReference>
<dbReference type="RefSeq" id="WP_154380289.1">
    <property type="nucleotide sequence ID" value="NZ_WKJJ01000022.1"/>
</dbReference>
<proteinExistence type="predicted"/>
<dbReference type="EMBL" id="WKJJ01000022">
    <property type="protein sequence ID" value="MRV75591.1"/>
    <property type="molecule type" value="Genomic_DNA"/>
</dbReference>
<protein>
    <submittedName>
        <fullName evidence="2">M15 family peptidase</fullName>
    </submittedName>
</protein>
<dbReference type="SUPFAM" id="SSF55166">
    <property type="entry name" value="Hedgehog/DD-peptidase"/>
    <property type="match status" value="1"/>
</dbReference>
<accession>A0A7X2IT34</accession>
<dbReference type="AlphaFoldDB" id="A0A7X2IT34"/>
<evidence type="ECO:0000313" key="2">
    <source>
        <dbReference type="EMBL" id="MRV75591.1"/>
    </source>
</evidence>
<dbReference type="InterPro" id="IPR039561">
    <property type="entry name" value="Peptidase_M15C"/>
</dbReference>
<sequence length="244" mass="26432">MVLYSLLLFLCAGMAGALLAFPAARDILALAVRAIGMRLHARHAAAAVASVTLLGGLPLAAWLVSDAGGDESPGEQAYHPVNLQVAQLLDGEHLAPPQPLPPLAFTTAEVTLVRPMLAGASRDWALLDDGFSQRLLQVFRIMREQHGYDMALLEGYRSPQRQDQLAAAGPHVTSARAYQSYHQFGQAADCAFVRSGKLVISERDPWAMRGYRLYGETAEAVGLKWGGRWAMMDFGHVELRAIGN</sequence>
<dbReference type="CDD" id="cd14845">
    <property type="entry name" value="L-Ala-D-Glu_peptidase_like"/>
    <property type="match status" value="1"/>
</dbReference>
<name>A0A7X2IT34_9BURK</name>
<reference evidence="2 3" key="1">
    <citation type="submission" date="2019-11" db="EMBL/GenBank/DDBJ databases">
        <title>Novel species isolated from a subtropical stream in China.</title>
        <authorList>
            <person name="Lu H."/>
        </authorList>
    </citation>
    <scope>NUCLEOTIDE SEQUENCE [LARGE SCALE GENOMIC DNA]</scope>
    <source>
        <strain evidence="2 3">FT92W</strain>
    </source>
</reference>
<dbReference type="Pfam" id="PF13539">
    <property type="entry name" value="Peptidase_M15_4"/>
    <property type="match status" value="1"/>
</dbReference>
<gene>
    <name evidence="2" type="ORF">GJ700_28135</name>
</gene>
<evidence type="ECO:0000259" key="1">
    <source>
        <dbReference type="Pfam" id="PF13539"/>
    </source>
</evidence>
<comment type="caution">
    <text evidence="2">The sequence shown here is derived from an EMBL/GenBank/DDBJ whole genome shotgun (WGS) entry which is preliminary data.</text>
</comment>
<keyword evidence="3" id="KW-1185">Reference proteome</keyword>
<organism evidence="2 3">
    <name type="scientific">Pseudoduganella rivuli</name>
    <dbReference type="NCBI Taxonomy" id="2666085"/>
    <lineage>
        <taxon>Bacteria</taxon>
        <taxon>Pseudomonadati</taxon>
        <taxon>Pseudomonadota</taxon>
        <taxon>Betaproteobacteria</taxon>
        <taxon>Burkholderiales</taxon>
        <taxon>Oxalobacteraceae</taxon>
        <taxon>Telluria group</taxon>
        <taxon>Pseudoduganella</taxon>
    </lineage>
</organism>
<feature type="domain" description="Peptidase M15C" evidence="1">
    <location>
        <begin position="175"/>
        <end position="239"/>
    </location>
</feature>
<dbReference type="GO" id="GO:0008233">
    <property type="term" value="F:peptidase activity"/>
    <property type="evidence" value="ECO:0007669"/>
    <property type="project" value="InterPro"/>
</dbReference>
<dbReference type="InterPro" id="IPR009045">
    <property type="entry name" value="Zn_M74/Hedgehog-like"/>
</dbReference>
<dbReference type="Proteomes" id="UP000446768">
    <property type="component" value="Unassembled WGS sequence"/>
</dbReference>